<sequence length="88" mass="9923">MFNSATLYENQEDDVVVDEKRSHLSLPETAPVRNGWRGANDAKVKANWKTGLSQEWSKFANALEFSVKVEDCEAVEFSQLNGADNEMK</sequence>
<organism evidence="1 2">
    <name type="scientific">Candida theae</name>
    <dbReference type="NCBI Taxonomy" id="1198502"/>
    <lineage>
        <taxon>Eukaryota</taxon>
        <taxon>Fungi</taxon>
        <taxon>Dikarya</taxon>
        <taxon>Ascomycota</taxon>
        <taxon>Saccharomycotina</taxon>
        <taxon>Pichiomycetes</taxon>
        <taxon>Debaryomycetaceae</taxon>
        <taxon>Candida/Lodderomyces clade</taxon>
        <taxon>Candida</taxon>
    </lineage>
</organism>
<dbReference type="AlphaFoldDB" id="A0AAD5BH79"/>
<dbReference type="EMBL" id="JAIHNG010000064">
    <property type="protein sequence ID" value="KAI5962892.1"/>
    <property type="molecule type" value="Genomic_DNA"/>
</dbReference>
<keyword evidence="2" id="KW-1185">Reference proteome</keyword>
<name>A0AAD5BH79_9ASCO</name>
<evidence type="ECO:0000313" key="1">
    <source>
        <dbReference type="EMBL" id="KAI5962892.1"/>
    </source>
</evidence>
<accession>A0AAD5BH79</accession>
<dbReference type="Proteomes" id="UP001204833">
    <property type="component" value="Unassembled WGS sequence"/>
</dbReference>
<gene>
    <name evidence="1" type="ORF">KGF57_001331</name>
</gene>
<proteinExistence type="predicted"/>
<evidence type="ECO:0000313" key="2">
    <source>
        <dbReference type="Proteomes" id="UP001204833"/>
    </source>
</evidence>
<reference evidence="1 2" key="1">
    <citation type="journal article" date="2022" name="DNA Res.">
        <title>Genome analysis of five recently described species of the CUG-Ser clade uncovers Candida theae as a new hybrid lineage with pathogenic potential in the Candida parapsilosis species complex.</title>
        <authorList>
            <person name="Mixao V."/>
            <person name="Del Olmo V."/>
            <person name="Hegedusova E."/>
            <person name="Saus E."/>
            <person name="Pryszcz L."/>
            <person name="Cillingova A."/>
            <person name="Nosek J."/>
            <person name="Gabaldon T."/>
        </authorList>
    </citation>
    <scope>NUCLEOTIDE SEQUENCE [LARGE SCALE GENOMIC DNA]</scope>
    <source>
        <strain evidence="1 2">CBS 12239</strain>
    </source>
</reference>
<dbReference type="RefSeq" id="XP_051610145.1">
    <property type="nucleotide sequence ID" value="XM_051750526.1"/>
</dbReference>
<comment type="caution">
    <text evidence="1">The sequence shown here is derived from an EMBL/GenBank/DDBJ whole genome shotgun (WGS) entry which is preliminary data.</text>
</comment>
<dbReference type="GeneID" id="76149390"/>
<protein>
    <submittedName>
        <fullName evidence="1">Uncharacterized protein</fullName>
    </submittedName>
</protein>